<evidence type="ECO:0000256" key="7">
    <source>
        <dbReference type="HAMAP-Rule" id="MF_00834"/>
    </source>
</evidence>
<dbReference type="PROSITE" id="PS00600">
    <property type="entry name" value="AA_TRANSFER_CLASS_3"/>
    <property type="match status" value="1"/>
</dbReference>
<dbReference type="InterPro" id="IPR015424">
    <property type="entry name" value="PyrdxlP-dep_Trfase"/>
</dbReference>
<name>A0A9D1RMM7_9CORY</name>
<dbReference type="GO" id="GO:0005737">
    <property type="term" value="C:cytoplasm"/>
    <property type="evidence" value="ECO:0007669"/>
    <property type="project" value="UniProtKB-SubCell"/>
</dbReference>
<dbReference type="Gene3D" id="3.40.640.10">
    <property type="entry name" value="Type I PLP-dependent aspartate aminotransferase-like (Major domain)"/>
    <property type="match status" value="1"/>
</dbReference>
<dbReference type="NCBIfam" id="TIGR00508">
    <property type="entry name" value="bioA"/>
    <property type="match status" value="1"/>
</dbReference>
<dbReference type="HAMAP" id="MF_00834">
    <property type="entry name" value="BioA"/>
    <property type="match status" value="1"/>
</dbReference>
<feature type="binding site" evidence="7">
    <location>
        <position position="262"/>
    </location>
    <ligand>
        <name>pyridoxal 5'-phosphate</name>
        <dbReference type="ChEBI" id="CHEBI:597326"/>
    </ligand>
</feature>
<accession>A0A9D1RMM7</accession>
<dbReference type="EC" id="2.6.1.62" evidence="7"/>
<evidence type="ECO:0000256" key="3">
    <source>
        <dbReference type="ARBA" id="ARBA00022679"/>
    </source>
</evidence>
<dbReference type="Pfam" id="PF00202">
    <property type="entry name" value="Aminotran_3"/>
    <property type="match status" value="1"/>
</dbReference>
<keyword evidence="2 7" id="KW-0032">Aminotransferase</keyword>
<dbReference type="InterPro" id="IPR015421">
    <property type="entry name" value="PyrdxlP-dep_Trfase_major"/>
</dbReference>
<dbReference type="NCBIfam" id="NF004624">
    <property type="entry name" value="PRK05964.1"/>
    <property type="match status" value="1"/>
</dbReference>
<evidence type="ECO:0000256" key="6">
    <source>
        <dbReference type="ARBA" id="ARBA00022898"/>
    </source>
</evidence>
<comment type="subunit">
    <text evidence="7">Homodimer.</text>
</comment>
<comment type="catalytic activity">
    <reaction evidence="7">
        <text>(8S)-8-amino-7-oxononanoate + S-adenosyl-L-methionine = S-adenosyl-4-methylsulfanyl-2-oxobutanoate + (7R,8S)-7,8-diammoniononanoate</text>
        <dbReference type="Rhea" id="RHEA:16861"/>
        <dbReference type="ChEBI" id="CHEBI:16490"/>
        <dbReference type="ChEBI" id="CHEBI:59789"/>
        <dbReference type="ChEBI" id="CHEBI:149468"/>
        <dbReference type="ChEBI" id="CHEBI:149469"/>
        <dbReference type="EC" id="2.6.1.62"/>
    </reaction>
</comment>
<keyword evidence="6 7" id="KW-0663">Pyridoxal phosphate</keyword>
<comment type="function">
    <text evidence="7">Catalyzes the transfer of the alpha-amino group from S-adenosyl-L-methionine (SAM) to 7-keto-8-aminopelargonic acid (KAPA) to form 7,8-diaminopelargonic acid (DAPA). It is the only aminotransferase known to utilize SAM as an amino donor.</text>
</comment>
<gene>
    <name evidence="7" type="primary">bioA</name>
    <name evidence="8" type="ORF">H9870_01070</name>
</gene>
<dbReference type="GO" id="GO:0009102">
    <property type="term" value="P:biotin biosynthetic process"/>
    <property type="evidence" value="ECO:0007669"/>
    <property type="project" value="UniProtKB-UniRule"/>
</dbReference>
<keyword evidence="7" id="KW-0963">Cytoplasm</keyword>
<evidence type="ECO:0000256" key="5">
    <source>
        <dbReference type="ARBA" id="ARBA00022756"/>
    </source>
</evidence>
<dbReference type="EMBL" id="DXGC01000010">
    <property type="protein sequence ID" value="HIW90250.1"/>
    <property type="molecule type" value="Genomic_DNA"/>
</dbReference>
<dbReference type="Proteomes" id="UP000824190">
    <property type="component" value="Unassembled WGS sequence"/>
</dbReference>
<dbReference type="GO" id="GO:0030170">
    <property type="term" value="F:pyridoxal phosphate binding"/>
    <property type="evidence" value="ECO:0007669"/>
    <property type="project" value="UniProtKB-UniRule"/>
</dbReference>
<dbReference type="PANTHER" id="PTHR42684">
    <property type="entry name" value="ADENOSYLMETHIONINE-8-AMINO-7-OXONONANOATE AMINOTRANSFERASE"/>
    <property type="match status" value="1"/>
</dbReference>
<protein>
    <recommendedName>
        <fullName evidence="7">Adenosylmethionine-8-amino-7-oxononanoate aminotransferase</fullName>
        <ecNumber evidence="7">2.6.1.62</ecNumber>
    </recommendedName>
    <alternativeName>
        <fullName evidence="7">7,8-diamino-pelargonic acid aminotransferase</fullName>
        <shortName evidence="7">DAPA AT</shortName>
        <shortName evidence="7">DAPA aminotransferase</shortName>
    </alternativeName>
    <alternativeName>
        <fullName evidence="7">7,8-diaminononanoate synthase</fullName>
        <shortName evidence="7">DANS</shortName>
    </alternativeName>
    <alternativeName>
        <fullName evidence="7">Diaminopelargonic acid synthase</fullName>
    </alternativeName>
</protein>
<dbReference type="InterPro" id="IPR005815">
    <property type="entry name" value="BioA"/>
</dbReference>
<comment type="subcellular location">
    <subcellularLocation>
        <location evidence="7">Cytoplasm</location>
    </subcellularLocation>
</comment>
<comment type="pathway">
    <text evidence="7">Cofactor biosynthesis; biotin biosynthesis; 7,8-diaminononanoate from 8-amino-7-oxononanoate (SAM route): step 1/1.</text>
</comment>
<evidence type="ECO:0000256" key="4">
    <source>
        <dbReference type="ARBA" id="ARBA00022691"/>
    </source>
</evidence>
<dbReference type="InterPro" id="IPR005814">
    <property type="entry name" value="Aminotrans_3"/>
</dbReference>
<evidence type="ECO:0000313" key="9">
    <source>
        <dbReference type="Proteomes" id="UP000824190"/>
    </source>
</evidence>
<feature type="binding site" evidence="7">
    <location>
        <begin position="326"/>
        <end position="327"/>
    </location>
    <ligand>
        <name>pyridoxal 5'-phosphate</name>
        <dbReference type="ChEBI" id="CHEBI:597326"/>
    </ligand>
</feature>
<reference evidence="8" key="2">
    <citation type="submission" date="2021-04" db="EMBL/GenBank/DDBJ databases">
        <authorList>
            <person name="Gilroy R."/>
        </authorList>
    </citation>
    <scope>NUCLEOTIDE SEQUENCE</scope>
    <source>
        <strain evidence="8">CHK32-1732</strain>
    </source>
</reference>
<feature type="modified residue" description="N6-(pyridoxal phosphate)lysine" evidence="7">
    <location>
        <position position="291"/>
    </location>
</feature>
<feature type="binding site" evidence="7">
    <location>
        <position position="415"/>
    </location>
    <ligand>
        <name>substrate</name>
    </ligand>
</feature>
<dbReference type="Gene3D" id="3.90.1150.10">
    <property type="entry name" value="Aspartate Aminotransferase, domain 1"/>
    <property type="match status" value="1"/>
</dbReference>
<evidence type="ECO:0000256" key="1">
    <source>
        <dbReference type="ARBA" id="ARBA00001933"/>
    </source>
</evidence>
<feature type="binding site" evidence="7">
    <location>
        <position position="56"/>
    </location>
    <ligand>
        <name>substrate</name>
    </ligand>
</feature>
<dbReference type="AlphaFoldDB" id="A0A9D1RMM7"/>
<feature type="binding site" evidence="7">
    <location>
        <begin position="130"/>
        <end position="131"/>
    </location>
    <ligand>
        <name>pyridoxal 5'-phosphate</name>
        <dbReference type="ChEBI" id="CHEBI:597326"/>
    </ligand>
</feature>
<organism evidence="8 9">
    <name type="scientific">Candidatus Corynebacterium avicola</name>
    <dbReference type="NCBI Taxonomy" id="2838527"/>
    <lineage>
        <taxon>Bacteria</taxon>
        <taxon>Bacillati</taxon>
        <taxon>Actinomycetota</taxon>
        <taxon>Actinomycetes</taxon>
        <taxon>Mycobacteriales</taxon>
        <taxon>Corynebacteriaceae</taxon>
        <taxon>Corynebacterium</taxon>
    </lineage>
</organism>
<keyword evidence="4 7" id="KW-0949">S-adenosyl-L-methionine</keyword>
<proteinExistence type="inferred from homology"/>
<dbReference type="InterPro" id="IPR015422">
    <property type="entry name" value="PyrdxlP-dep_Trfase_small"/>
</dbReference>
<dbReference type="SUPFAM" id="SSF53383">
    <property type="entry name" value="PLP-dependent transferases"/>
    <property type="match status" value="1"/>
</dbReference>
<comment type="caution">
    <text evidence="8">The sequence shown here is derived from an EMBL/GenBank/DDBJ whole genome shotgun (WGS) entry which is preliminary data.</text>
</comment>
<sequence length="459" mass="47826">MDPMSTVTTATTDSRHVWHPYSAIPGARENLHVVSTEGVTLTLDDGRTLIDAMSSWWAAAHGHRDPDLVAAAHHQLDTLPHVMFGGLTHGPAEELTDRLLDLTREAYAGSRRTGSGTSDPFGGVFYSDSGSVAVEVAVKMALQAQRGAGHPERSRLLTWRSGYHGDTFGAMSVCDPDGGMHALWSGTLASQVFAPAPPVRGSSRDEIEAYLEAFEGCIDETVAAVIVEPVVQGAGGMRFHDPALLAGLRELCDWHGLLLIADEIATAFGRTGDLFATAAAGTAPDILCVGKALTGGVMSLAATLASDEVAEAVSSPAGGGALMHGPTFMANPLACAVACASLELVASGYWRTTVPRIETELREGLGGRDGLADNPGVVDVRVLGAIGVVELSHALDDEAVTAAQEAAAGEGVWLRPFGRLIYVMPPFISTTEDVHQICDGVRAAVSAVTSGTAAGEENR</sequence>
<dbReference type="CDD" id="cd00610">
    <property type="entry name" value="OAT_like"/>
    <property type="match status" value="1"/>
</dbReference>
<reference evidence="8" key="1">
    <citation type="journal article" date="2021" name="PeerJ">
        <title>Extensive microbial diversity within the chicken gut microbiome revealed by metagenomics and culture.</title>
        <authorList>
            <person name="Gilroy R."/>
            <person name="Ravi A."/>
            <person name="Getino M."/>
            <person name="Pursley I."/>
            <person name="Horton D.L."/>
            <person name="Alikhan N.F."/>
            <person name="Baker D."/>
            <person name="Gharbi K."/>
            <person name="Hall N."/>
            <person name="Watson M."/>
            <person name="Adriaenssens E.M."/>
            <person name="Foster-Nyarko E."/>
            <person name="Jarju S."/>
            <person name="Secka A."/>
            <person name="Antonio M."/>
            <person name="Oren A."/>
            <person name="Chaudhuri R.R."/>
            <person name="La Ragione R."/>
            <person name="Hildebrand F."/>
            <person name="Pallen M.J."/>
        </authorList>
    </citation>
    <scope>NUCLEOTIDE SEQUENCE</scope>
    <source>
        <strain evidence="8">CHK32-1732</strain>
    </source>
</reference>
<dbReference type="GO" id="GO:0004015">
    <property type="term" value="F:adenosylmethionine-8-amino-7-oxononanoate transaminase activity"/>
    <property type="evidence" value="ECO:0007669"/>
    <property type="project" value="UniProtKB-UniRule"/>
</dbReference>
<comment type="cofactor">
    <cofactor evidence="1 7">
        <name>pyridoxal 5'-phosphate</name>
        <dbReference type="ChEBI" id="CHEBI:597326"/>
    </cofactor>
</comment>
<feature type="site" description="Participates in the substrate recognition with KAPA and in a stacking interaction with the adenine ring of SAM" evidence="7">
    <location>
        <position position="21"/>
    </location>
</feature>
<keyword evidence="5 7" id="KW-0093">Biotin biosynthesis</keyword>
<dbReference type="PANTHER" id="PTHR42684:SF17">
    <property type="entry name" value="ADENOSYLMETHIONINE-8-AMINO-7-OXONONANOATE AMINOTRANSFERASE"/>
    <property type="match status" value="1"/>
</dbReference>
<evidence type="ECO:0000313" key="8">
    <source>
        <dbReference type="EMBL" id="HIW90250.1"/>
    </source>
</evidence>
<feature type="binding site" evidence="7">
    <location>
        <position position="325"/>
    </location>
    <ligand>
        <name>substrate</name>
    </ligand>
</feature>
<dbReference type="InterPro" id="IPR049704">
    <property type="entry name" value="Aminotrans_3_PPA_site"/>
</dbReference>
<keyword evidence="3 7" id="KW-0808">Transferase</keyword>
<comment type="similarity">
    <text evidence="7">Belongs to the class-III pyridoxal-phosphate-dependent aminotransferase family. BioA subfamily.</text>
</comment>
<evidence type="ECO:0000256" key="2">
    <source>
        <dbReference type="ARBA" id="ARBA00022576"/>
    </source>
</evidence>
<feature type="binding site" evidence="7">
    <location>
        <position position="163"/>
    </location>
    <ligand>
        <name>substrate</name>
    </ligand>
</feature>
<feature type="binding site" evidence="7">
    <location>
        <position position="291"/>
    </location>
    <ligand>
        <name>substrate</name>
    </ligand>
</feature>